<evidence type="ECO:0000313" key="7">
    <source>
        <dbReference type="EMBL" id="ODV64503.1"/>
    </source>
</evidence>
<dbReference type="GO" id="GO:0045292">
    <property type="term" value="P:mRNA cis splicing, via spliceosome"/>
    <property type="evidence" value="ECO:0007669"/>
    <property type="project" value="TreeGrafter"/>
</dbReference>
<reference evidence="8" key="1">
    <citation type="submission" date="2016-05" db="EMBL/GenBank/DDBJ databases">
        <title>Comparative genomics of biotechnologically important yeasts.</title>
        <authorList>
            <consortium name="DOE Joint Genome Institute"/>
            <person name="Riley R."/>
            <person name="Haridas S."/>
            <person name="Wolfe K.H."/>
            <person name="Lopes M.R."/>
            <person name="Hittinger C.T."/>
            <person name="Goker M."/>
            <person name="Salamov A."/>
            <person name="Wisecaver J."/>
            <person name="Long T.M."/>
            <person name="Aerts A.L."/>
            <person name="Barry K."/>
            <person name="Choi C."/>
            <person name="Clum A."/>
            <person name="Coughlan A.Y."/>
            <person name="Deshpande S."/>
            <person name="Douglass A.P."/>
            <person name="Hanson S.J."/>
            <person name="Klenk H.-P."/>
            <person name="Labutti K."/>
            <person name="Lapidus A."/>
            <person name="Lindquist E."/>
            <person name="Lipzen A."/>
            <person name="Meier-Kolthoff J.P."/>
            <person name="Ohm R.A."/>
            <person name="Otillar R.P."/>
            <person name="Pangilinan J."/>
            <person name="Peng Y."/>
            <person name="Rokas A."/>
            <person name="Rosa C.A."/>
            <person name="Scheuner C."/>
            <person name="Sibirny A.A."/>
            <person name="Slot J.C."/>
            <person name="Stielow J.B."/>
            <person name="Sun H."/>
            <person name="Kurtzman C.P."/>
            <person name="Blackwell M."/>
            <person name="Grigoriev I.V."/>
            <person name="Jeffries T.W."/>
        </authorList>
    </citation>
    <scope>NUCLEOTIDE SEQUENCE [LARGE SCALE GENOMIC DNA]</scope>
    <source>
        <strain evidence="8">DSM 1968</strain>
    </source>
</reference>
<dbReference type="Proteomes" id="UP000095038">
    <property type="component" value="Unassembled WGS sequence"/>
</dbReference>
<protein>
    <recommendedName>
        <fullName evidence="3">Pre-mRNA-splicing factor CWC15</fullName>
    </recommendedName>
</protein>
<evidence type="ECO:0000256" key="2">
    <source>
        <dbReference type="ARBA" id="ARBA00006644"/>
    </source>
</evidence>
<organism evidence="7 8">
    <name type="scientific">Ascoidea rubescens DSM 1968</name>
    <dbReference type="NCBI Taxonomy" id="1344418"/>
    <lineage>
        <taxon>Eukaryota</taxon>
        <taxon>Fungi</taxon>
        <taxon>Dikarya</taxon>
        <taxon>Ascomycota</taxon>
        <taxon>Saccharomycotina</taxon>
        <taxon>Saccharomycetes</taxon>
        <taxon>Ascoideaceae</taxon>
        <taxon>Ascoidea</taxon>
    </lineage>
</organism>
<feature type="region of interest" description="Disordered" evidence="6">
    <location>
        <begin position="63"/>
        <end position="85"/>
    </location>
</feature>
<dbReference type="RefSeq" id="XP_020050810.1">
    <property type="nucleotide sequence ID" value="XM_020188628.1"/>
</dbReference>
<dbReference type="InterPro" id="IPR006973">
    <property type="entry name" value="Cwf_Cwc_15"/>
</dbReference>
<feature type="compositionally biased region" description="Polar residues" evidence="6">
    <location>
        <begin position="125"/>
        <end position="137"/>
    </location>
</feature>
<dbReference type="AlphaFoldDB" id="A0A1D2VSB5"/>
<sequence length="286" mass="33268">MTTAHRLTFDPAKGKDTSISSSYASSTQHKRFLSNHTELKYRQSIQKPLLLDELGENKNLSEDVLDNSDNLNHNKTNGDHNSDYIKKRNLLREQLLKNELKHNIKNEYYDKNKRLKLSNKLMITNEPQNNQRASSKVSVGAFQDSKTVDHAETEITNEPEQEQEEEEQDEDSESEEDSDSDSEDETELLLKELQKIKEERRLKKLEREQSSEKESSILSDNSLSLTKNSAPSKKSNYKSWRAESIFQKSNATAKKFKHSRADDDNNHINDILRSKHHQQFLDKHIR</sequence>
<dbReference type="PANTHER" id="PTHR12718:SF2">
    <property type="entry name" value="SPLICEOSOME-ASSOCIATED PROTEIN CWC15 HOMOLOG"/>
    <property type="match status" value="1"/>
</dbReference>
<evidence type="ECO:0000256" key="3">
    <source>
        <dbReference type="ARBA" id="ARBA00020693"/>
    </source>
</evidence>
<evidence type="ECO:0000256" key="1">
    <source>
        <dbReference type="ARBA" id="ARBA00003777"/>
    </source>
</evidence>
<proteinExistence type="inferred from homology"/>
<feature type="compositionally biased region" description="Basic and acidic residues" evidence="6">
    <location>
        <begin position="259"/>
        <end position="286"/>
    </location>
</feature>
<keyword evidence="5" id="KW-0508">mRNA splicing</keyword>
<feature type="region of interest" description="Disordered" evidence="6">
    <location>
        <begin position="1"/>
        <end position="30"/>
    </location>
</feature>
<dbReference type="STRING" id="1344418.A0A1D2VSB5"/>
<keyword evidence="4" id="KW-0507">mRNA processing</keyword>
<accession>A0A1D2VSB5</accession>
<comment type="function">
    <text evidence="1">Involved in pre-mRNA splicing.</text>
</comment>
<feature type="compositionally biased region" description="Acidic residues" evidence="6">
    <location>
        <begin position="155"/>
        <end position="187"/>
    </location>
</feature>
<dbReference type="GeneID" id="30962264"/>
<dbReference type="EMBL" id="KV454475">
    <property type="protein sequence ID" value="ODV64503.1"/>
    <property type="molecule type" value="Genomic_DNA"/>
</dbReference>
<comment type="similarity">
    <text evidence="2">Belongs to the CWC15 family.</text>
</comment>
<feature type="compositionally biased region" description="Basic and acidic residues" evidence="6">
    <location>
        <begin position="188"/>
        <end position="215"/>
    </location>
</feature>
<dbReference type="InParanoid" id="A0A1D2VSB5"/>
<dbReference type="OrthoDB" id="30179at2759"/>
<evidence type="ECO:0000256" key="6">
    <source>
        <dbReference type="SAM" id="MobiDB-lite"/>
    </source>
</evidence>
<feature type="region of interest" description="Disordered" evidence="6">
    <location>
        <begin position="125"/>
        <end position="286"/>
    </location>
</feature>
<dbReference type="GO" id="GO:0071013">
    <property type="term" value="C:catalytic step 2 spliceosome"/>
    <property type="evidence" value="ECO:0007669"/>
    <property type="project" value="TreeGrafter"/>
</dbReference>
<name>A0A1D2VSB5_9ASCO</name>
<evidence type="ECO:0000256" key="5">
    <source>
        <dbReference type="ARBA" id="ARBA00023187"/>
    </source>
</evidence>
<dbReference type="Pfam" id="PF04889">
    <property type="entry name" value="Cwf_Cwc_15"/>
    <property type="match status" value="1"/>
</dbReference>
<dbReference type="PANTHER" id="PTHR12718">
    <property type="entry name" value="CELL CYCLE CONTROL PROTEIN CWF15"/>
    <property type="match status" value="1"/>
</dbReference>
<dbReference type="GO" id="GO:0003723">
    <property type="term" value="F:RNA binding"/>
    <property type="evidence" value="ECO:0007669"/>
    <property type="project" value="TreeGrafter"/>
</dbReference>
<evidence type="ECO:0000313" key="8">
    <source>
        <dbReference type="Proteomes" id="UP000095038"/>
    </source>
</evidence>
<feature type="compositionally biased region" description="Basic and acidic residues" evidence="6">
    <location>
        <begin position="76"/>
        <end position="85"/>
    </location>
</feature>
<keyword evidence="8" id="KW-1185">Reference proteome</keyword>
<evidence type="ECO:0000256" key="4">
    <source>
        <dbReference type="ARBA" id="ARBA00022664"/>
    </source>
</evidence>
<gene>
    <name evidence="7" type="ORF">ASCRUDRAFT_105809</name>
</gene>
<feature type="compositionally biased region" description="Polar residues" evidence="6">
    <location>
        <begin position="216"/>
        <end position="238"/>
    </location>
</feature>